<evidence type="ECO:0000256" key="1">
    <source>
        <dbReference type="SAM" id="MobiDB-lite"/>
    </source>
</evidence>
<feature type="compositionally biased region" description="Basic and acidic residues" evidence="1">
    <location>
        <begin position="137"/>
        <end position="151"/>
    </location>
</feature>
<name>A0A9J6DWU0_RHIMP</name>
<evidence type="ECO:0000313" key="2">
    <source>
        <dbReference type="EMBL" id="KAH8026629.1"/>
    </source>
</evidence>
<reference evidence="2" key="1">
    <citation type="journal article" date="2020" name="Cell">
        <title>Large-Scale Comparative Analyses of Tick Genomes Elucidate Their Genetic Diversity and Vector Capacities.</title>
        <authorList>
            <consortium name="Tick Genome and Microbiome Consortium (TIGMIC)"/>
            <person name="Jia N."/>
            <person name="Wang J."/>
            <person name="Shi W."/>
            <person name="Du L."/>
            <person name="Sun Y."/>
            <person name="Zhan W."/>
            <person name="Jiang J.F."/>
            <person name="Wang Q."/>
            <person name="Zhang B."/>
            <person name="Ji P."/>
            <person name="Bell-Sakyi L."/>
            <person name="Cui X.M."/>
            <person name="Yuan T.T."/>
            <person name="Jiang B.G."/>
            <person name="Yang W.F."/>
            <person name="Lam T.T."/>
            <person name="Chang Q.C."/>
            <person name="Ding S.J."/>
            <person name="Wang X.J."/>
            <person name="Zhu J.G."/>
            <person name="Ruan X.D."/>
            <person name="Zhao L."/>
            <person name="Wei J.T."/>
            <person name="Ye R.Z."/>
            <person name="Que T.C."/>
            <person name="Du C.H."/>
            <person name="Zhou Y.H."/>
            <person name="Cheng J.X."/>
            <person name="Dai P.F."/>
            <person name="Guo W.B."/>
            <person name="Han X.H."/>
            <person name="Huang E.J."/>
            <person name="Li L.F."/>
            <person name="Wei W."/>
            <person name="Gao Y.C."/>
            <person name="Liu J.Z."/>
            <person name="Shao H.Z."/>
            <person name="Wang X."/>
            <person name="Wang C.C."/>
            <person name="Yang T.C."/>
            <person name="Huo Q.B."/>
            <person name="Li W."/>
            <person name="Chen H.Y."/>
            <person name="Chen S.E."/>
            <person name="Zhou L.G."/>
            <person name="Ni X.B."/>
            <person name="Tian J.H."/>
            <person name="Sheng Y."/>
            <person name="Liu T."/>
            <person name="Pan Y.S."/>
            <person name="Xia L.Y."/>
            <person name="Li J."/>
            <person name="Zhao F."/>
            <person name="Cao W.C."/>
        </authorList>
    </citation>
    <scope>NUCLEOTIDE SEQUENCE</scope>
    <source>
        <strain evidence="2">Rmic-2018</strain>
    </source>
</reference>
<dbReference type="EMBL" id="JABSTU010000007">
    <property type="protein sequence ID" value="KAH8026629.1"/>
    <property type="molecule type" value="Genomic_DNA"/>
</dbReference>
<feature type="region of interest" description="Disordered" evidence="1">
    <location>
        <begin position="103"/>
        <end position="186"/>
    </location>
</feature>
<protein>
    <submittedName>
        <fullName evidence="2">Uncharacterized protein</fullName>
    </submittedName>
</protein>
<reference evidence="2" key="2">
    <citation type="submission" date="2021-09" db="EMBL/GenBank/DDBJ databases">
        <authorList>
            <person name="Jia N."/>
            <person name="Wang J."/>
            <person name="Shi W."/>
            <person name="Du L."/>
            <person name="Sun Y."/>
            <person name="Zhan W."/>
            <person name="Jiang J."/>
            <person name="Wang Q."/>
            <person name="Zhang B."/>
            <person name="Ji P."/>
            <person name="Sakyi L.B."/>
            <person name="Cui X."/>
            <person name="Yuan T."/>
            <person name="Jiang B."/>
            <person name="Yang W."/>
            <person name="Lam T.T.-Y."/>
            <person name="Chang Q."/>
            <person name="Ding S."/>
            <person name="Wang X."/>
            <person name="Zhu J."/>
            <person name="Ruan X."/>
            <person name="Zhao L."/>
            <person name="Wei J."/>
            <person name="Que T."/>
            <person name="Du C."/>
            <person name="Cheng J."/>
            <person name="Dai P."/>
            <person name="Han X."/>
            <person name="Huang E."/>
            <person name="Gao Y."/>
            <person name="Liu J."/>
            <person name="Shao H."/>
            <person name="Ye R."/>
            <person name="Li L."/>
            <person name="Wei W."/>
            <person name="Wang X."/>
            <person name="Wang C."/>
            <person name="Huo Q."/>
            <person name="Li W."/>
            <person name="Guo W."/>
            <person name="Chen H."/>
            <person name="Chen S."/>
            <person name="Zhou L."/>
            <person name="Zhou L."/>
            <person name="Ni X."/>
            <person name="Tian J."/>
            <person name="Zhou Y."/>
            <person name="Sheng Y."/>
            <person name="Liu T."/>
            <person name="Pan Y."/>
            <person name="Xia L."/>
            <person name="Li J."/>
            <person name="Zhao F."/>
            <person name="Cao W."/>
        </authorList>
    </citation>
    <scope>NUCLEOTIDE SEQUENCE</scope>
    <source>
        <strain evidence="2">Rmic-2018</strain>
        <tissue evidence="2">Larvae</tissue>
    </source>
</reference>
<proteinExistence type="predicted"/>
<keyword evidence="3" id="KW-1185">Reference proteome</keyword>
<comment type="caution">
    <text evidence="2">The sequence shown here is derived from an EMBL/GenBank/DDBJ whole genome shotgun (WGS) entry which is preliminary data.</text>
</comment>
<evidence type="ECO:0000313" key="3">
    <source>
        <dbReference type="Proteomes" id="UP000821866"/>
    </source>
</evidence>
<dbReference type="AlphaFoldDB" id="A0A9J6DWU0"/>
<dbReference type="Proteomes" id="UP000821866">
    <property type="component" value="Unassembled WGS sequence"/>
</dbReference>
<accession>A0A9J6DWU0</accession>
<sequence length="186" mass="20744">MEKRPARNEGRKNGEKDVVEPTCLDWKDAVLLAYMEYRALATVVTARRSTRSPLCRRRISTEAAEKEARQDDRRCAERMNGFAAFDGSAGEELDRARNQASVFLKDAEGRQLNRGTCKGKGGRKSNQRSPTESPDEVENRNVGKARGEGVLRARNGAENARATRRFHRAHVSTQTTGDADAGHEEK</sequence>
<gene>
    <name evidence="2" type="ORF">HPB51_022604</name>
</gene>
<organism evidence="2 3">
    <name type="scientific">Rhipicephalus microplus</name>
    <name type="common">Cattle tick</name>
    <name type="synonym">Boophilus microplus</name>
    <dbReference type="NCBI Taxonomy" id="6941"/>
    <lineage>
        <taxon>Eukaryota</taxon>
        <taxon>Metazoa</taxon>
        <taxon>Ecdysozoa</taxon>
        <taxon>Arthropoda</taxon>
        <taxon>Chelicerata</taxon>
        <taxon>Arachnida</taxon>
        <taxon>Acari</taxon>
        <taxon>Parasitiformes</taxon>
        <taxon>Ixodida</taxon>
        <taxon>Ixodoidea</taxon>
        <taxon>Ixodidae</taxon>
        <taxon>Rhipicephalinae</taxon>
        <taxon>Rhipicephalus</taxon>
        <taxon>Boophilus</taxon>
    </lineage>
</organism>